<name>A0AC59YIU4_RANTA</name>
<reference evidence="1" key="1">
    <citation type="submission" date="2023-05" db="EMBL/GenBank/DDBJ databases">
        <authorList>
            <consortium name="ELIXIR-Norway"/>
        </authorList>
    </citation>
    <scope>NUCLEOTIDE SEQUENCE</scope>
</reference>
<sequence>MIYAQPHLHLIHPLTLTTGGSSGEWDDFTSPTHDGRCPCGLNSPPGKHRSPAPPSLYETPSADSEANSKPLHSHSNYLRNPAREPTSLWARKPKEMEEDVGNI</sequence>
<gene>
    <name evidence="1" type="ORF">MRATA1EN22A_LOCUS6707</name>
</gene>
<proteinExistence type="predicted"/>
<accession>A0AC59YIU4</accession>
<reference evidence="1" key="2">
    <citation type="submission" date="2025-03" db="EMBL/GenBank/DDBJ databases">
        <authorList>
            <consortium name="ELIXIR-Norway"/>
            <consortium name="Elixir Norway"/>
        </authorList>
    </citation>
    <scope>NUCLEOTIDE SEQUENCE</scope>
</reference>
<evidence type="ECO:0000313" key="1">
    <source>
        <dbReference type="EMBL" id="CAM9734557.1"/>
    </source>
</evidence>
<organism evidence="1 2">
    <name type="scientific">Rangifer tarandus platyrhynchus</name>
    <name type="common">Svalbard reindeer</name>
    <dbReference type="NCBI Taxonomy" id="3082113"/>
    <lineage>
        <taxon>Eukaryota</taxon>
        <taxon>Metazoa</taxon>
        <taxon>Chordata</taxon>
        <taxon>Craniata</taxon>
        <taxon>Vertebrata</taxon>
        <taxon>Euteleostomi</taxon>
        <taxon>Mammalia</taxon>
        <taxon>Eutheria</taxon>
        <taxon>Laurasiatheria</taxon>
        <taxon>Artiodactyla</taxon>
        <taxon>Ruminantia</taxon>
        <taxon>Pecora</taxon>
        <taxon>Cervidae</taxon>
        <taxon>Odocoileinae</taxon>
        <taxon>Rangifer</taxon>
    </lineage>
</organism>
<dbReference type="Proteomes" id="UP001162501">
    <property type="component" value="Chromosome 16"/>
</dbReference>
<dbReference type="EMBL" id="OX596100">
    <property type="protein sequence ID" value="CAM9734557.1"/>
    <property type="molecule type" value="Genomic_DNA"/>
</dbReference>
<evidence type="ECO:0000313" key="2">
    <source>
        <dbReference type="Proteomes" id="UP001162501"/>
    </source>
</evidence>
<protein>
    <submittedName>
        <fullName evidence="1">Uncharacterized protein</fullName>
    </submittedName>
</protein>